<dbReference type="EMBL" id="CP002962">
    <property type="protein sequence ID" value="AFK05444.1"/>
    <property type="molecule type" value="Genomic_DNA"/>
</dbReference>
<reference evidence="2 3" key="1">
    <citation type="submission" date="2011-07" db="EMBL/GenBank/DDBJ databases">
        <title>The complete genome of plasmid 1 of Emticicia oligotrophica DSM 17448.</title>
        <authorList>
            <consortium name="US DOE Joint Genome Institute (JGI-PGF)"/>
            <person name="Lucas S."/>
            <person name="Han J."/>
            <person name="Lapidus A."/>
            <person name="Bruce D."/>
            <person name="Goodwin L."/>
            <person name="Pitluck S."/>
            <person name="Peters L."/>
            <person name="Kyrpides N."/>
            <person name="Mavromatis K."/>
            <person name="Ivanova N."/>
            <person name="Ovchinnikova G."/>
            <person name="Teshima H."/>
            <person name="Detter J.C."/>
            <person name="Tapia R."/>
            <person name="Han C."/>
            <person name="Land M."/>
            <person name="Hauser L."/>
            <person name="Markowitz V."/>
            <person name="Cheng J.-F."/>
            <person name="Hugenholtz P."/>
            <person name="Woyke T."/>
            <person name="Wu D."/>
            <person name="Tindall B."/>
            <person name="Pomrenke H."/>
            <person name="Brambilla E."/>
            <person name="Klenk H.-P."/>
            <person name="Eisen J.A."/>
        </authorList>
    </citation>
    <scope>NUCLEOTIDE SEQUENCE [LARGE SCALE GENOMIC DNA]</scope>
    <source>
        <strain evidence="3">DSM 17448 / GPTSA100-15</strain>
        <plasmid evidence="2 3">pEMTOL01</plasmid>
    </source>
</reference>
<keyword evidence="2" id="KW-0614">Plasmid</keyword>
<organism evidence="2 3">
    <name type="scientific">Emticicia oligotrophica (strain DSM 17448 / CIP 109782 / MTCC 6937 / GPTSA100-15)</name>
    <dbReference type="NCBI Taxonomy" id="929562"/>
    <lineage>
        <taxon>Bacteria</taxon>
        <taxon>Pseudomonadati</taxon>
        <taxon>Bacteroidota</taxon>
        <taxon>Cytophagia</taxon>
        <taxon>Cytophagales</taxon>
        <taxon>Leadbetterellaceae</taxon>
        <taxon>Emticicia</taxon>
    </lineage>
</organism>
<evidence type="ECO:0008006" key="4">
    <source>
        <dbReference type="Google" id="ProtNLM"/>
    </source>
</evidence>
<evidence type="ECO:0000256" key="1">
    <source>
        <dbReference type="SAM" id="SignalP"/>
    </source>
</evidence>
<evidence type="ECO:0000313" key="3">
    <source>
        <dbReference type="Proteomes" id="UP000002875"/>
    </source>
</evidence>
<feature type="signal peptide" evidence="1">
    <location>
        <begin position="1"/>
        <end position="20"/>
    </location>
</feature>
<keyword evidence="1" id="KW-0732">Signal</keyword>
<evidence type="ECO:0000313" key="2">
    <source>
        <dbReference type="EMBL" id="AFK05444.1"/>
    </source>
</evidence>
<keyword evidence="3" id="KW-1185">Reference proteome</keyword>
<geneLocation type="plasmid" evidence="2 3">
    <name>pEMTOL01</name>
</geneLocation>
<protein>
    <recommendedName>
        <fullName evidence="4">IgGFc-binding protein N-terminal domain-containing protein</fullName>
    </recommendedName>
</protein>
<dbReference type="Proteomes" id="UP000002875">
    <property type="component" value="Plasmid pEMTOL01"/>
</dbReference>
<feature type="chain" id="PRO_5045075637" description="IgGFc-binding protein N-terminal domain-containing protein" evidence="1">
    <location>
        <begin position="21"/>
        <end position="680"/>
    </location>
</feature>
<sequence length="680" mass="75343">MRLCFSFFLFFLYSSSYSQSNPPRILVEATGINAPTGISGTITIRVSSIATGFDKSVTVNASSPSINPLSIAPTIGGSYKIAITNNTNKQIGYVLGQIGGDCVGKPKGVAIGNGTEINYRNGFDLPIEAGQIAEVYTDLTIQSHPNYQQNCIVGNESYELGGIYLSLFRADVNRIRISEDFLNTQREFYIYNIPSGCNNFWNSSATGKTKIFVNGKEYVQNATNVLFDAYGLRVYRFPEGYFNVGDVIWAEDECGSLRSNSTIVEEDYAYLSISPNNNFVGNGIAEDDTLSPASRLETPLRIKQCVPISNIGSHNLSKLVAALPNNFPDNQPYSAGKFYVNGQIIKPEDFITRANAYRREVGKINADGSVSHFGGADYFTLTSRKYFVVSPSNPVVFEYQHNGFDLVTWDFAHYIILGERFGFRFIHNNDVKLRYINISGDIEEETLYGDFSNARYKITFDGTFVRLYINNELKREFRQKVFFTSTGGIISNTNYLDLHEKVNFMPTDTGYHYIRAKINNIQIVSQKIYIEPNKPIIFPNQDSISIYKGQTITLSIQESSCQGALLWNTGSKQPTIQVSPNIDTEYSVTCQLPNYCTGTPDKIKVIVLPPVPSVFASKSEICLGESIALTASGCTGNLLWSNGMTLNTISVTPTLSTTYSVSCTANGRISPSKIISIKIQ</sequence>
<proteinExistence type="predicted"/>
<name>A0ABN4AS40_EMTOG</name>
<accession>A0ABN4AS40</accession>
<gene>
    <name evidence="2" type="ordered locus">Emtol_0172</name>
</gene>